<reference evidence="1" key="1">
    <citation type="submission" date="2007-09" db="EMBL/GenBank/DDBJ databases">
        <title>Complete sequence of chromosome of Serratia proteamaculans 568.</title>
        <authorList>
            <consortium name="US DOE Joint Genome Institute"/>
            <person name="Copeland A."/>
            <person name="Lucas S."/>
            <person name="Lapidus A."/>
            <person name="Barry K."/>
            <person name="Glavina del Rio T."/>
            <person name="Dalin E."/>
            <person name="Tice H."/>
            <person name="Pitluck S."/>
            <person name="Chain P."/>
            <person name="Malfatti S."/>
            <person name="Shin M."/>
            <person name="Vergez L."/>
            <person name="Schmutz J."/>
            <person name="Larimer F."/>
            <person name="Land M."/>
            <person name="Hauser L."/>
            <person name="Kyrpides N."/>
            <person name="Kim E."/>
            <person name="Taghavi S."/>
            <person name="Newman L."/>
            <person name="Vangronsveld J."/>
            <person name="van der Lelie D."/>
            <person name="Richardson P."/>
        </authorList>
    </citation>
    <scope>NUCLEOTIDE SEQUENCE [LARGE SCALE GENOMIC DNA]</scope>
    <source>
        <strain evidence="1">568</strain>
    </source>
</reference>
<dbReference type="AlphaFoldDB" id="A8GJ68"/>
<name>A8GJ68_SERP5</name>
<gene>
    <name evidence="1" type="ordered locus">Spro_4063</name>
</gene>
<dbReference type="HOGENOM" id="CLU_116738_0_0_6"/>
<dbReference type="eggNOG" id="ENOG5033AMI">
    <property type="taxonomic scope" value="Bacteria"/>
</dbReference>
<protein>
    <submittedName>
        <fullName evidence="1">Uncharacterized protein</fullName>
    </submittedName>
</protein>
<proteinExistence type="predicted"/>
<evidence type="ECO:0000313" key="1">
    <source>
        <dbReference type="EMBL" id="ABV43158.1"/>
    </source>
</evidence>
<accession>A8GJ68</accession>
<sequence length="191" mass="21643">MNYETEFVSAVKRSRKWNLEVPEIKLSKTPFLTGDKSEAALKVIQVIASKHTPEEVSQQCFGYMYVVQDALEEALQTPLYYTLGYVDYEKRPVFYTSEGQLKNNLGNQMSGVGPINLHAWLTTPNMEIIDLTFATTYGIVNNVPSVIGRCSFQHYSTFNESMVYHPQLVGEDYLKQIGAFVDFSAVNVFVI</sequence>
<organism evidence="1">
    <name type="scientific">Serratia proteamaculans (strain 568)</name>
    <dbReference type="NCBI Taxonomy" id="399741"/>
    <lineage>
        <taxon>Bacteria</taxon>
        <taxon>Pseudomonadati</taxon>
        <taxon>Pseudomonadota</taxon>
        <taxon>Gammaproteobacteria</taxon>
        <taxon>Enterobacterales</taxon>
        <taxon>Yersiniaceae</taxon>
        <taxon>Serratia</taxon>
    </lineage>
</organism>
<dbReference type="KEGG" id="spe:Spro_4063"/>
<dbReference type="EMBL" id="CP000826">
    <property type="protein sequence ID" value="ABV43158.1"/>
    <property type="molecule type" value="Genomic_DNA"/>
</dbReference>